<name>A0A6P5RFA5_PRUAV</name>
<keyword evidence="10" id="KW-0503">Monooxygenase</keyword>
<sequence>MGDKTVVLTGQAGNRFVFSGSDNGIAGNQVETASKILGKHSIFELSESRHKLVRSGLMSFLKPESIQRFVGEMDSLVQQQLFKELNGKDLVQMVGLMKKITFKVTCSLLFGLPEGQEKDELLEDFAIATKGLWAIPLNIPGTIFYKAMQARGRISKILINLMQNRRGEEDKNSPQKNDIISVFLHLRDEAGEPLQVEEILDNLITLVVASHDTTTILLGLILRHLSTDAKTFGEVLEEQKEVAKAVKASGDEGRLTWSEIQMMKHTWRVAQELMRLTPPVFGNFKCASRDTSFDGFHIPKGWKVFWVSSATHMDHNLFEDPNKFDPSRFESSKKSSYPPYTYIPFGAGPRICPGLEFARVEVLLIIHHFITNYSWTPIIKNEPIRCEPMPYPAMGLPVKLRKNESSLVIHK</sequence>
<dbReference type="Gene3D" id="1.10.630.10">
    <property type="entry name" value="Cytochrome P450"/>
    <property type="match status" value="1"/>
</dbReference>
<evidence type="ECO:0000313" key="12">
    <source>
        <dbReference type="RefSeq" id="XP_021801594.1"/>
    </source>
</evidence>
<dbReference type="Pfam" id="PF00067">
    <property type="entry name" value="p450"/>
    <property type="match status" value="1"/>
</dbReference>
<evidence type="ECO:0000256" key="1">
    <source>
        <dbReference type="ARBA" id="ARBA00001971"/>
    </source>
</evidence>
<feature type="binding site" description="axial binding residue" evidence="9">
    <location>
        <position position="352"/>
    </location>
    <ligand>
        <name>heme</name>
        <dbReference type="ChEBI" id="CHEBI:30413"/>
    </ligand>
    <ligandPart>
        <name>Fe</name>
        <dbReference type="ChEBI" id="CHEBI:18248"/>
    </ligandPart>
</feature>
<evidence type="ECO:0000313" key="11">
    <source>
        <dbReference type="Proteomes" id="UP000515124"/>
    </source>
</evidence>
<dbReference type="GO" id="GO:0020037">
    <property type="term" value="F:heme binding"/>
    <property type="evidence" value="ECO:0007669"/>
    <property type="project" value="InterPro"/>
</dbReference>
<keyword evidence="5 9" id="KW-0479">Metal-binding</keyword>
<dbReference type="GO" id="GO:0004497">
    <property type="term" value="F:monooxygenase activity"/>
    <property type="evidence" value="ECO:0007669"/>
    <property type="project" value="UniProtKB-KW"/>
</dbReference>
<evidence type="ECO:0000256" key="5">
    <source>
        <dbReference type="ARBA" id="ARBA00022723"/>
    </source>
</evidence>
<evidence type="ECO:0000256" key="6">
    <source>
        <dbReference type="ARBA" id="ARBA00022989"/>
    </source>
</evidence>
<organism evidence="11 12">
    <name type="scientific">Prunus avium</name>
    <name type="common">Cherry</name>
    <name type="synonym">Cerasus avium</name>
    <dbReference type="NCBI Taxonomy" id="42229"/>
    <lineage>
        <taxon>Eukaryota</taxon>
        <taxon>Viridiplantae</taxon>
        <taxon>Streptophyta</taxon>
        <taxon>Embryophyta</taxon>
        <taxon>Tracheophyta</taxon>
        <taxon>Spermatophyta</taxon>
        <taxon>Magnoliopsida</taxon>
        <taxon>eudicotyledons</taxon>
        <taxon>Gunneridae</taxon>
        <taxon>Pentapetalae</taxon>
        <taxon>rosids</taxon>
        <taxon>fabids</taxon>
        <taxon>Rosales</taxon>
        <taxon>Rosaceae</taxon>
        <taxon>Amygdaloideae</taxon>
        <taxon>Amygdaleae</taxon>
        <taxon>Prunus</taxon>
    </lineage>
</organism>
<gene>
    <name evidence="12" type="primary">LOC110745767</name>
</gene>
<keyword evidence="9 10" id="KW-0349">Heme</keyword>
<dbReference type="InterPro" id="IPR036396">
    <property type="entry name" value="Cyt_P450_sf"/>
</dbReference>
<proteinExistence type="inferred from homology"/>
<comment type="cofactor">
    <cofactor evidence="1 9">
        <name>heme</name>
        <dbReference type="ChEBI" id="CHEBI:30413"/>
    </cofactor>
</comment>
<protein>
    <submittedName>
        <fullName evidence="12">Taxadiene 5-alpha hydroxylase-like</fullName>
    </submittedName>
</protein>
<keyword evidence="6" id="KW-1133">Transmembrane helix</keyword>
<comment type="subcellular location">
    <subcellularLocation>
        <location evidence="2">Membrane</location>
        <topology evidence="2">Single-pass membrane protein</topology>
    </subcellularLocation>
</comment>
<keyword evidence="8 9" id="KW-0408">Iron</keyword>
<dbReference type="InterPro" id="IPR017972">
    <property type="entry name" value="Cyt_P450_CS"/>
</dbReference>
<dbReference type="RefSeq" id="XP_021801594.1">
    <property type="nucleotide sequence ID" value="XM_021945902.1"/>
</dbReference>
<dbReference type="InterPro" id="IPR001128">
    <property type="entry name" value="Cyt_P450"/>
</dbReference>
<accession>A0A6P5RFA5</accession>
<evidence type="ECO:0000256" key="2">
    <source>
        <dbReference type="ARBA" id="ARBA00004167"/>
    </source>
</evidence>
<dbReference type="GO" id="GO:0016020">
    <property type="term" value="C:membrane"/>
    <property type="evidence" value="ECO:0007669"/>
    <property type="project" value="UniProtKB-SubCell"/>
</dbReference>
<comment type="similarity">
    <text evidence="3 10">Belongs to the cytochrome P450 family.</text>
</comment>
<dbReference type="InterPro" id="IPR002401">
    <property type="entry name" value="Cyt_P450_E_grp-I"/>
</dbReference>
<dbReference type="PANTHER" id="PTHR24286">
    <property type="entry name" value="CYTOCHROME P450 26"/>
    <property type="match status" value="1"/>
</dbReference>
<evidence type="ECO:0000256" key="3">
    <source>
        <dbReference type="ARBA" id="ARBA00010617"/>
    </source>
</evidence>
<keyword evidence="11" id="KW-1185">Reference proteome</keyword>
<evidence type="ECO:0000256" key="7">
    <source>
        <dbReference type="ARBA" id="ARBA00023002"/>
    </source>
</evidence>
<dbReference type="SUPFAM" id="SSF48264">
    <property type="entry name" value="Cytochrome P450"/>
    <property type="match status" value="1"/>
</dbReference>
<keyword evidence="4" id="KW-0812">Transmembrane</keyword>
<dbReference type="GO" id="GO:0016125">
    <property type="term" value="P:sterol metabolic process"/>
    <property type="evidence" value="ECO:0007669"/>
    <property type="project" value="TreeGrafter"/>
</dbReference>
<evidence type="ECO:0000256" key="9">
    <source>
        <dbReference type="PIRSR" id="PIRSR602401-1"/>
    </source>
</evidence>
<dbReference type="KEGG" id="pavi:110745767"/>
<evidence type="ECO:0000256" key="10">
    <source>
        <dbReference type="RuleBase" id="RU000461"/>
    </source>
</evidence>
<keyword evidence="7 10" id="KW-0560">Oxidoreductase</keyword>
<dbReference type="Proteomes" id="UP000515124">
    <property type="component" value="Unplaced"/>
</dbReference>
<keyword evidence="6" id="KW-0472">Membrane</keyword>
<dbReference type="PRINTS" id="PR00463">
    <property type="entry name" value="EP450I"/>
</dbReference>
<dbReference type="PANTHER" id="PTHR24286:SF256">
    <property type="entry name" value="CYTOCHROME P450 FAMILY PROTEIN"/>
    <property type="match status" value="1"/>
</dbReference>
<reference evidence="12" key="1">
    <citation type="submission" date="2025-08" db="UniProtKB">
        <authorList>
            <consortium name="RefSeq"/>
        </authorList>
    </citation>
    <scope>IDENTIFICATION</scope>
</reference>
<dbReference type="PROSITE" id="PS00086">
    <property type="entry name" value="CYTOCHROME_P450"/>
    <property type="match status" value="1"/>
</dbReference>
<dbReference type="AlphaFoldDB" id="A0A6P5RFA5"/>
<dbReference type="FunFam" id="1.10.630.10:FF:000022">
    <property type="entry name" value="Taxadiene 5-alpha hydroxylase"/>
    <property type="match status" value="1"/>
</dbReference>
<dbReference type="GeneID" id="110745767"/>
<dbReference type="PRINTS" id="PR00385">
    <property type="entry name" value="P450"/>
</dbReference>
<evidence type="ECO:0000256" key="8">
    <source>
        <dbReference type="ARBA" id="ARBA00023004"/>
    </source>
</evidence>
<dbReference type="GO" id="GO:0005506">
    <property type="term" value="F:iron ion binding"/>
    <property type="evidence" value="ECO:0007669"/>
    <property type="project" value="InterPro"/>
</dbReference>
<evidence type="ECO:0000256" key="4">
    <source>
        <dbReference type="ARBA" id="ARBA00022692"/>
    </source>
</evidence>
<dbReference type="CDD" id="cd11043">
    <property type="entry name" value="CYP90-like"/>
    <property type="match status" value="1"/>
</dbReference>
<dbReference type="GO" id="GO:0016705">
    <property type="term" value="F:oxidoreductase activity, acting on paired donors, with incorporation or reduction of molecular oxygen"/>
    <property type="evidence" value="ECO:0007669"/>
    <property type="project" value="InterPro"/>
</dbReference>